<name>A0A672JA34_SALFA</name>
<evidence type="ECO:0000256" key="1">
    <source>
        <dbReference type="SAM" id="Phobius"/>
    </source>
</evidence>
<dbReference type="Proteomes" id="UP000472267">
    <property type="component" value="Chromosome 3"/>
</dbReference>
<reference evidence="2" key="3">
    <citation type="submission" date="2025-09" db="UniProtKB">
        <authorList>
            <consortium name="Ensembl"/>
        </authorList>
    </citation>
    <scope>IDENTIFICATION</scope>
</reference>
<organism evidence="2 3">
    <name type="scientific">Salarias fasciatus</name>
    <name type="common">Jewelled blenny</name>
    <name type="synonym">Blennius fasciatus</name>
    <dbReference type="NCBI Taxonomy" id="181472"/>
    <lineage>
        <taxon>Eukaryota</taxon>
        <taxon>Metazoa</taxon>
        <taxon>Chordata</taxon>
        <taxon>Craniata</taxon>
        <taxon>Vertebrata</taxon>
        <taxon>Euteleostomi</taxon>
        <taxon>Actinopterygii</taxon>
        <taxon>Neopterygii</taxon>
        <taxon>Teleostei</taxon>
        <taxon>Neoteleostei</taxon>
        <taxon>Acanthomorphata</taxon>
        <taxon>Ovalentaria</taxon>
        <taxon>Blenniimorphae</taxon>
        <taxon>Blenniiformes</taxon>
        <taxon>Blennioidei</taxon>
        <taxon>Blenniidae</taxon>
        <taxon>Salariinae</taxon>
        <taxon>Salarias</taxon>
    </lineage>
</organism>
<keyword evidence="1" id="KW-0812">Transmembrane</keyword>
<keyword evidence="3" id="KW-1185">Reference proteome</keyword>
<evidence type="ECO:0000313" key="2">
    <source>
        <dbReference type="Ensembl" id="ENSSFAP00005051021.1"/>
    </source>
</evidence>
<evidence type="ECO:0000313" key="3">
    <source>
        <dbReference type="Proteomes" id="UP000472267"/>
    </source>
</evidence>
<keyword evidence="1" id="KW-1133">Transmembrane helix</keyword>
<sequence>MNLGIVAKSTFFAVQDSYCLDPIKEFWQENRSAIIDRLHAKDHVVAIGHCAQYCTYTTMDYESRDIINITTVDKRETNRNSVAMEKEGFTRTMDQLLSEIPLKEMCTDAHVQIKRGRYGDRGVIHTLDMWHGAKSLAKKLHAAGQVKGQTEILPWLKDIVNHFWFCCKEAQNMERFMVCTLKLFLSIYIKLMIGPRHNYSPAYMALVGVVLNKKWLKDVPKFLNFRTTSDLETFHNHILMYAGKRFAFSPPVYEARTLLAALDYNHHNSRPPMLTKEGNRVYVILCYSVFFLCKYYLYDMRCLFCCCFPLRYQKIYNKKFQAEEFQMCCPTNAVLWALLAALLLHFSWHFLTFLTCAPPWLSTCSSSRRLSWISGGEDVKQDTWEACG</sequence>
<feature type="transmembrane region" description="Helical" evidence="1">
    <location>
        <begin position="334"/>
        <end position="361"/>
    </location>
</feature>
<reference evidence="2" key="1">
    <citation type="submission" date="2019-06" db="EMBL/GenBank/DDBJ databases">
        <authorList>
            <consortium name="Wellcome Sanger Institute Data Sharing"/>
        </authorList>
    </citation>
    <scope>NUCLEOTIDE SEQUENCE [LARGE SCALE GENOMIC DNA]</scope>
</reference>
<dbReference type="Ensembl" id="ENSSFAT00005052664.1">
    <property type="protein sequence ID" value="ENSSFAP00005051021.1"/>
    <property type="gene ID" value="ENSSFAG00005024566.1"/>
</dbReference>
<proteinExistence type="predicted"/>
<dbReference type="AlphaFoldDB" id="A0A672JA34"/>
<dbReference type="PANTHER" id="PTHR31751:SF7">
    <property type="entry name" value="THAP-TYPE DOMAIN-CONTAINING PROTEIN"/>
    <property type="match status" value="1"/>
</dbReference>
<accession>A0A672JA34</accession>
<reference evidence="2" key="2">
    <citation type="submission" date="2025-08" db="UniProtKB">
        <authorList>
            <consortium name="Ensembl"/>
        </authorList>
    </citation>
    <scope>IDENTIFICATION</scope>
</reference>
<dbReference type="PANTHER" id="PTHR31751">
    <property type="entry name" value="SI:CH211-108C17.2-RELATED-RELATED"/>
    <property type="match status" value="1"/>
</dbReference>
<protein>
    <submittedName>
        <fullName evidence="2">Uncharacterized protein</fullName>
    </submittedName>
</protein>
<dbReference type="InParanoid" id="A0A672JA34"/>
<keyword evidence="1" id="KW-0472">Membrane</keyword>